<evidence type="ECO:0000313" key="1">
    <source>
        <dbReference type="EMBL" id="MET3733110.1"/>
    </source>
</evidence>
<organism evidence="1 2">
    <name type="scientific">Moheibacter stercoris</name>
    <dbReference type="NCBI Taxonomy" id="1628251"/>
    <lineage>
        <taxon>Bacteria</taxon>
        <taxon>Pseudomonadati</taxon>
        <taxon>Bacteroidota</taxon>
        <taxon>Flavobacteriia</taxon>
        <taxon>Flavobacteriales</taxon>
        <taxon>Weeksellaceae</taxon>
        <taxon>Moheibacter</taxon>
    </lineage>
</organism>
<sequence>MKPENRIYKSHAFHPTIHWEESYSTCYPDLEYYAKSALLLVQNFKLLKKKSIPNNDEGLENLFFQAFYRILRTFIFAKLNYLPHYLSAQSLWELCLYAEPKLEKLEYLMEEIKGNKFFQCFEKHSHFHHDLTKLSKNDQKRMKELLENLQESLEISVKNALGKELNHS</sequence>
<protein>
    <submittedName>
        <fullName evidence="1">Uncharacterized protein</fullName>
    </submittedName>
</protein>
<reference evidence="1 2" key="1">
    <citation type="submission" date="2024-06" db="EMBL/GenBank/DDBJ databases">
        <title>Genomic Encyclopedia of Type Strains, Phase IV (KMG-IV): sequencing the most valuable type-strain genomes for metagenomic binning, comparative biology and taxonomic classification.</title>
        <authorList>
            <person name="Goeker M."/>
        </authorList>
    </citation>
    <scope>NUCLEOTIDE SEQUENCE [LARGE SCALE GENOMIC DNA]</scope>
    <source>
        <strain evidence="1 2">DSM 29388</strain>
    </source>
</reference>
<gene>
    <name evidence="1" type="ORF">ABID46_002703</name>
</gene>
<proteinExistence type="predicted"/>
<accession>A0ABV2LX23</accession>
<evidence type="ECO:0000313" key="2">
    <source>
        <dbReference type="Proteomes" id="UP001549146"/>
    </source>
</evidence>
<keyword evidence="2" id="KW-1185">Reference proteome</keyword>
<comment type="caution">
    <text evidence="1">The sequence shown here is derived from an EMBL/GenBank/DDBJ whole genome shotgun (WGS) entry which is preliminary data.</text>
</comment>
<name>A0ABV2LX23_9FLAO</name>
<dbReference type="Proteomes" id="UP001549146">
    <property type="component" value="Unassembled WGS sequence"/>
</dbReference>
<dbReference type="EMBL" id="JBEPMO010000032">
    <property type="protein sequence ID" value="MET3733110.1"/>
    <property type="molecule type" value="Genomic_DNA"/>
</dbReference>